<gene>
    <name evidence="2" type="ORF">GCM10010238_44410</name>
</gene>
<dbReference type="EMBL" id="BMSL01000014">
    <property type="protein sequence ID" value="GGS50011.1"/>
    <property type="molecule type" value="Genomic_DNA"/>
</dbReference>
<protein>
    <submittedName>
        <fullName evidence="2">Uncharacterized protein</fullName>
    </submittedName>
</protein>
<accession>A0A918GP01</accession>
<keyword evidence="3" id="KW-1185">Reference proteome</keyword>
<organism evidence="2 3">
    <name type="scientific">Streptomyces griseoviridis</name>
    <dbReference type="NCBI Taxonomy" id="45398"/>
    <lineage>
        <taxon>Bacteria</taxon>
        <taxon>Bacillati</taxon>
        <taxon>Actinomycetota</taxon>
        <taxon>Actinomycetes</taxon>
        <taxon>Kitasatosporales</taxon>
        <taxon>Streptomycetaceae</taxon>
        <taxon>Streptomyces</taxon>
    </lineage>
</organism>
<name>A0A918GP01_STRGD</name>
<proteinExistence type="predicted"/>
<comment type="caution">
    <text evidence="2">The sequence shown here is derived from an EMBL/GenBank/DDBJ whole genome shotgun (WGS) entry which is preliminary data.</text>
</comment>
<sequence length="65" mass="7307">MVTAARTVPGNTADAKARRDSGLIVLHRRRPGHPLFEGEEEKNAQHCKVRAPVEHTFPRRLPATR</sequence>
<reference evidence="2" key="2">
    <citation type="submission" date="2020-09" db="EMBL/GenBank/DDBJ databases">
        <authorList>
            <person name="Sun Q."/>
            <person name="Ohkuma M."/>
        </authorList>
    </citation>
    <scope>NUCLEOTIDE SEQUENCE</scope>
    <source>
        <strain evidence="2">JCM 4234</strain>
    </source>
</reference>
<evidence type="ECO:0000256" key="1">
    <source>
        <dbReference type="SAM" id="MobiDB-lite"/>
    </source>
</evidence>
<dbReference type="Proteomes" id="UP000653493">
    <property type="component" value="Unassembled WGS sequence"/>
</dbReference>
<dbReference type="AlphaFoldDB" id="A0A918GP01"/>
<evidence type="ECO:0000313" key="2">
    <source>
        <dbReference type="EMBL" id="GGS50011.1"/>
    </source>
</evidence>
<reference evidence="2" key="1">
    <citation type="journal article" date="2014" name="Int. J. Syst. Evol. Microbiol.">
        <title>Complete genome sequence of Corynebacterium casei LMG S-19264T (=DSM 44701T), isolated from a smear-ripened cheese.</title>
        <authorList>
            <consortium name="US DOE Joint Genome Institute (JGI-PGF)"/>
            <person name="Walter F."/>
            <person name="Albersmeier A."/>
            <person name="Kalinowski J."/>
            <person name="Ruckert C."/>
        </authorList>
    </citation>
    <scope>NUCLEOTIDE SEQUENCE</scope>
    <source>
        <strain evidence="2">JCM 4234</strain>
    </source>
</reference>
<feature type="region of interest" description="Disordered" evidence="1">
    <location>
        <begin position="1"/>
        <end position="20"/>
    </location>
</feature>
<evidence type="ECO:0000313" key="3">
    <source>
        <dbReference type="Proteomes" id="UP000653493"/>
    </source>
</evidence>